<dbReference type="GO" id="GO:0005509">
    <property type="term" value="F:calcium ion binding"/>
    <property type="evidence" value="ECO:0007669"/>
    <property type="project" value="TreeGrafter"/>
</dbReference>
<accession>A0A853JCP3</accession>
<evidence type="ECO:0000256" key="6">
    <source>
        <dbReference type="ARBA" id="ARBA00013278"/>
    </source>
</evidence>
<dbReference type="InterPro" id="IPR036541">
    <property type="entry name" value="PLipase_A1_sf"/>
</dbReference>
<keyword evidence="14 20" id="KW-0442">Lipid degradation</keyword>
<comment type="caution">
    <text evidence="22">The sequence shown here is derived from an EMBL/GenBank/DDBJ whole genome shotgun (WGS) entry which is preliminary data.</text>
</comment>
<comment type="cofactor">
    <cofactor evidence="20">
        <name>Ca(2+)</name>
        <dbReference type="ChEBI" id="CHEBI:29108"/>
    </cofactor>
    <text evidence="20">Binds 1 Ca(2+) ion per monomer. In the dimeric form the Ca(2+) is bound by different amino acids with binding of each Ca(2+) shared with ligands coming from each monomer. The Ca(2+) ion may have a role in catalysis.</text>
</comment>
<reference evidence="22 23" key="1">
    <citation type="submission" date="2020-07" db="EMBL/GenBank/DDBJ databases">
        <title>Luteimonas sp. SJ-92.</title>
        <authorList>
            <person name="Huang X.-X."/>
            <person name="Xu L."/>
            <person name="Sun J.-Q."/>
        </authorList>
    </citation>
    <scope>NUCLEOTIDE SEQUENCE [LARGE SCALE GENOMIC DNA]</scope>
    <source>
        <strain evidence="22 23">SJ-92</strain>
    </source>
</reference>
<keyword evidence="11 20" id="KW-0732">Signal</keyword>
<sequence>MTRNLAAAALALALAPWIARAAEPATALAACAGIENDSMRLACYDEAMQRTALDPAAADAAAERAQLERQAATVSADREDEAALPDAAPGRAGSRLSELFVHDDGDPIRAAIANVGKGSLLDTRWELARDSKLGLFNFRAYKPVYLLPAFWTTDANPAPRSPNPDNTVTDPAALDNLEAKFQISFKTKALENLIGDNGDLWMGYTQSSRWQVYNNDASRPFRETNYEPEVLLVFRNGYRLPGGWRGRMSAVGINHQSNGREDPLSRSWNRVMFNFGFDREDWALMVRPWVRISDGNDDDNPDIEDYMGRGDLTLVHVRGGHQFSLMARHSLRGGDRSHGALQFDWGFPIHRAFRGHVQLFDGYGESLIDYNHRATYIGLGISLQEWF</sequence>
<evidence type="ECO:0000256" key="10">
    <source>
        <dbReference type="ARBA" id="ARBA00022723"/>
    </source>
</evidence>
<dbReference type="GO" id="GO:0009279">
    <property type="term" value="C:cell outer membrane"/>
    <property type="evidence" value="ECO:0007669"/>
    <property type="project" value="UniProtKB-SubCell"/>
</dbReference>
<comment type="catalytic activity">
    <reaction evidence="2 20">
        <text>a 1,2-diacyl-sn-glycero-3-phosphocholine + H2O = a 1-acyl-sn-glycero-3-phosphocholine + a fatty acid + H(+)</text>
        <dbReference type="Rhea" id="RHEA:15801"/>
        <dbReference type="ChEBI" id="CHEBI:15377"/>
        <dbReference type="ChEBI" id="CHEBI:15378"/>
        <dbReference type="ChEBI" id="CHEBI:28868"/>
        <dbReference type="ChEBI" id="CHEBI:57643"/>
        <dbReference type="ChEBI" id="CHEBI:58168"/>
        <dbReference type="EC" id="3.1.1.4"/>
    </reaction>
</comment>
<dbReference type="Gene3D" id="2.40.230.10">
    <property type="entry name" value="Phospholipase A1"/>
    <property type="match status" value="1"/>
</dbReference>
<comment type="catalytic activity">
    <reaction evidence="1 20">
        <text>a 1,2-diacyl-sn-glycero-3-phosphocholine + H2O = a 2-acyl-sn-glycero-3-phosphocholine + a fatty acid + H(+)</text>
        <dbReference type="Rhea" id="RHEA:18689"/>
        <dbReference type="ChEBI" id="CHEBI:15377"/>
        <dbReference type="ChEBI" id="CHEBI:15378"/>
        <dbReference type="ChEBI" id="CHEBI:28868"/>
        <dbReference type="ChEBI" id="CHEBI:57643"/>
        <dbReference type="ChEBI" id="CHEBI:57875"/>
        <dbReference type="EC" id="3.1.1.32"/>
    </reaction>
</comment>
<evidence type="ECO:0000256" key="11">
    <source>
        <dbReference type="ARBA" id="ARBA00022729"/>
    </source>
</evidence>
<evidence type="ECO:0000256" key="14">
    <source>
        <dbReference type="ARBA" id="ARBA00022963"/>
    </source>
</evidence>
<feature type="region of interest" description="Disordered" evidence="21">
    <location>
        <begin position="68"/>
        <end position="90"/>
    </location>
</feature>
<dbReference type="PANTHER" id="PTHR40457">
    <property type="entry name" value="PHOSPHOLIPASE A1"/>
    <property type="match status" value="1"/>
</dbReference>
<gene>
    <name evidence="22" type="ORF">H0E84_11705</name>
</gene>
<dbReference type="CDD" id="cd00541">
    <property type="entry name" value="OMPLA"/>
    <property type="match status" value="1"/>
</dbReference>
<protein>
    <recommendedName>
        <fullName evidence="7 20">Phospholipase A1</fullName>
        <ecNumber evidence="5 20">3.1.1.32</ecNumber>
        <ecNumber evidence="6 20">3.1.1.4</ecNumber>
    </recommendedName>
    <alternativeName>
        <fullName evidence="20">Phosphatidylcholine 1-acylhydrolase</fullName>
    </alternativeName>
</protein>
<dbReference type="EMBL" id="JACCKA010000070">
    <property type="protein sequence ID" value="NZA27043.1"/>
    <property type="molecule type" value="Genomic_DNA"/>
</dbReference>
<comment type="subcellular location">
    <subcellularLocation>
        <location evidence="20">Cell outer membrane</location>
        <topology evidence="20">Multi-pass membrane protein</topology>
    </subcellularLocation>
    <text evidence="20">One of the very few enzymes located there.</text>
</comment>
<dbReference type="PANTHER" id="PTHR40457:SF1">
    <property type="entry name" value="PHOSPHOLIPASE A1"/>
    <property type="match status" value="1"/>
</dbReference>
<comment type="similarity">
    <text evidence="3 20">Belongs to the phospholipase A1 family.</text>
</comment>
<evidence type="ECO:0000256" key="1">
    <source>
        <dbReference type="ARBA" id="ARBA00000111"/>
    </source>
</evidence>
<feature type="binding site" description="in dimeric form" evidence="19">
    <location>
        <position position="218"/>
    </location>
    <ligand>
        <name>Ca(2+)</name>
        <dbReference type="ChEBI" id="CHEBI:29108"/>
        <label>1</label>
    </ligand>
</feature>
<proteinExistence type="inferred from homology"/>
<feature type="chain" id="PRO_5033102890" description="Phospholipase A1" evidence="20">
    <location>
        <begin position="22"/>
        <end position="387"/>
    </location>
</feature>
<evidence type="ECO:0000256" key="20">
    <source>
        <dbReference type="RuleBase" id="RU366027"/>
    </source>
</evidence>
<evidence type="ECO:0000256" key="2">
    <source>
        <dbReference type="ARBA" id="ARBA00001604"/>
    </source>
</evidence>
<comment type="subunit">
    <text evidence="4 20">Homodimer; dimerization is reversible, and the dimeric form is the active one.</text>
</comment>
<evidence type="ECO:0000256" key="7">
    <source>
        <dbReference type="ARBA" id="ARBA00021726"/>
    </source>
</evidence>
<dbReference type="Proteomes" id="UP000578091">
    <property type="component" value="Unassembled WGS sequence"/>
</dbReference>
<evidence type="ECO:0000313" key="23">
    <source>
        <dbReference type="Proteomes" id="UP000578091"/>
    </source>
</evidence>
<evidence type="ECO:0000256" key="9">
    <source>
        <dbReference type="ARBA" id="ARBA00022692"/>
    </source>
</evidence>
<evidence type="ECO:0000256" key="18">
    <source>
        <dbReference type="PIRSR" id="PIRSR603187-1"/>
    </source>
</evidence>
<evidence type="ECO:0000256" key="21">
    <source>
        <dbReference type="SAM" id="MobiDB-lite"/>
    </source>
</evidence>
<evidence type="ECO:0000256" key="16">
    <source>
        <dbReference type="ARBA" id="ARBA00023136"/>
    </source>
</evidence>
<dbReference type="Pfam" id="PF02253">
    <property type="entry name" value="PLA1"/>
    <property type="match status" value="1"/>
</dbReference>
<evidence type="ECO:0000256" key="4">
    <source>
        <dbReference type="ARBA" id="ARBA00011702"/>
    </source>
</evidence>
<evidence type="ECO:0000256" key="13">
    <source>
        <dbReference type="ARBA" id="ARBA00022837"/>
    </source>
</evidence>
<evidence type="ECO:0000256" key="12">
    <source>
        <dbReference type="ARBA" id="ARBA00022801"/>
    </source>
</evidence>
<dbReference type="RefSeq" id="WP_180678824.1">
    <property type="nucleotide sequence ID" value="NZ_JACCKA010000070.1"/>
</dbReference>
<dbReference type="EC" id="3.1.1.32" evidence="5 20"/>
<keyword evidence="23" id="KW-1185">Reference proteome</keyword>
<keyword evidence="17 20" id="KW-0998">Cell outer membrane</keyword>
<feature type="signal peptide" evidence="20">
    <location>
        <begin position="1"/>
        <end position="21"/>
    </location>
</feature>
<dbReference type="GO" id="GO:0008970">
    <property type="term" value="F:phospholipase A1 activity"/>
    <property type="evidence" value="ECO:0007669"/>
    <property type="project" value="UniProtKB-EC"/>
</dbReference>
<keyword evidence="16" id="KW-0472">Membrane</keyword>
<dbReference type="GO" id="GO:0016042">
    <property type="term" value="P:lipid catabolic process"/>
    <property type="evidence" value="ECO:0007669"/>
    <property type="project" value="UniProtKB-KW"/>
</dbReference>
<keyword evidence="15 20" id="KW-0443">Lipid metabolism</keyword>
<evidence type="ECO:0000256" key="15">
    <source>
        <dbReference type="ARBA" id="ARBA00023098"/>
    </source>
</evidence>
<comment type="function">
    <text evidence="20">Hydrolysis of phosphatidylcholine with phospholipase A2 (EC 3.1.1.4) and phospholipase A1 (EC 3.1.1.32) activities.</text>
</comment>
<dbReference type="PRINTS" id="PR01486">
    <property type="entry name" value="PHPHLIPASEA1"/>
</dbReference>
<feature type="active site" description="Proton acceptor" evidence="18">
    <location>
        <position position="255"/>
    </location>
</feature>
<evidence type="ECO:0000256" key="3">
    <source>
        <dbReference type="ARBA" id="ARBA00010525"/>
    </source>
</evidence>
<dbReference type="InterPro" id="IPR003187">
    <property type="entry name" value="PLipase_A1"/>
</dbReference>
<evidence type="ECO:0000256" key="19">
    <source>
        <dbReference type="PIRSR" id="PIRSR603187-2"/>
    </source>
</evidence>
<feature type="binding site" description="in dimeric form" evidence="19">
    <location>
        <position position="260"/>
    </location>
    <ligand>
        <name>Ca(2+)</name>
        <dbReference type="ChEBI" id="CHEBI:29108"/>
        <label>1</label>
    </ligand>
</feature>
<keyword evidence="8" id="KW-1134">Transmembrane beta strand</keyword>
<evidence type="ECO:0000256" key="8">
    <source>
        <dbReference type="ARBA" id="ARBA00022452"/>
    </source>
</evidence>
<evidence type="ECO:0000313" key="22">
    <source>
        <dbReference type="EMBL" id="NZA27043.1"/>
    </source>
</evidence>
<keyword evidence="9" id="KW-0812">Transmembrane</keyword>
<name>A0A853JCP3_9GAMM</name>
<feature type="binding site" description="in dimeric form" evidence="19">
    <location>
        <position position="265"/>
    </location>
    <ligand>
        <name>Ca(2+)</name>
        <dbReference type="ChEBI" id="CHEBI:29108"/>
        <label>1</label>
    </ligand>
</feature>
<keyword evidence="12 20" id="KW-0378">Hydrolase</keyword>
<feature type="binding site" description="in dimeric form" evidence="19">
    <location>
        <position position="299"/>
    </location>
    <ligand>
        <name>Ca(2+)</name>
        <dbReference type="ChEBI" id="CHEBI:29108"/>
        <label>1</label>
    </ligand>
</feature>
<dbReference type="GO" id="GO:0004623">
    <property type="term" value="F:phospholipase A2 activity"/>
    <property type="evidence" value="ECO:0007669"/>
    <property type="project" value="UniProtKB-EC"/>
</dbReference>
<evidence type="ECO:0000256" key="17">
    <source>
        <dbReference type="ARBA" id="ARBA00023237"/>
    </source>
</evidence>
<keyword evidence="13 19" id="KW-0106">Calcium</keyword>
<evidence type="ECO:0000256" key="5">
    <source>
        <dbReference type="ARBA" id="ARBA00013179"/>
    </source>
</evidence>
<dbReference type="SUPFAM" id="SSF56931">
    <property type="entry name" value="Outer membrane phospholipase A (OMPLA)"/>
    <property type="match status" value="1"/>
</dbReference>
<dbReference type="EC" id="3.1.1.4" evidence="6 20"/>
<feature type="active site" description="Nucleophile" evidence="18">
    <location>
        <position position="257"/>
    </location>
</feature>
<dbReference type="AlphaFoldDB" id="A0A853JCP3"/>
<organism evidence="22 23">
    <name type="scientific">Luteimonas salinisoli</name>
    <dbReference type="NCBI Taxonomy" id="2752307"/>
    <lineage>
        <taxon>Bacteria</taxon>
        <taxon>Pseudomonadati</taxon>
        <taxon>Pseudomonadota</taxon>
        <taxon>Gammaproteobacteria</taxon>
        <taxon>Lysobacterales</taxon>
        <taxon>Lysobacteraceae</taxon>
        <taxon>Luteimonas</taxon>
    </lineage>
</organism>
<keyword evidence="10 19" id="KW-0479">Metal-binding</keyword>